<name>A0ABU1HG90_9GAMM</name>
<dbReference type="RefSeq" id="WP_309722898.1">
    <property type="nucleotide sequence ID" value="NZ_JARWAM010000010.1"/>
</dbReference>
<protein>
    <submittedName>
        <fullName evidence="3">Enoyl-CoA hydratase/isomerase family protein</fullName>
    </submittedName>
</protein>
<keyword evidence="4" id="KW-1185">Reference proteome</keyword>
<dbReference type="NCBIfam" id="NF004796">
    <property type="entry name" value="PRK06144.1"/>
    <property type="match status" value="1"/>
</dbReference>
<sequence length="264" mass="28799">MKPTSKAELEFIKEGRIAWLIFNRPQVRNAMTWKMYSELERHCQTLDKDPDIDVVVLRGSGGEAFVAGTDIKQFANFSTAQQALDYEHRIDEVIGALESLSKPTIALIEGFCVGGGAAIAMACDFRYCTPDLRFGVPIAKTLGNCVSITNMSRLVDLVGAARAKEVLMLAKLFKAEEAKSAGLVTEVVTPDAIEAEVRQVAERLGGFAPLTLRASKEAIERVLSARRPVAGSEADLISLCYTSRDFKSAVSAFINKTPHAWQGE</sequence>
<dbReference type="CDD" id="cd06558">
    <property type="entry name" value="crotonase-like"/>
    <property type="match status" value="1"/>
</dbReference>
<comment type="caution">
    <text evidence="3">The sequence shown here is derived from an EMBL/GenBank/DDBJ whole genome shotgun (WGS) entry which is preliminary data.</text>
</comment>
<organism evidence="3 4">
    <name type="scientific">Franzmannia qiaohouensis</name>
    <dbReference type="NCBI Taxonomy" id="1329370"/>
    <lineage>
        <taxon>Bacteria</taxon>
        <taxon>Pseudomonadati</taxon>
        <taxon>Pseudomonadota</taxon>
        <taxon>Gammaproteobacteria</taxon>
        <taxon>Oceanospirillales</taxon>
        <taxon>Halomonadaceae</taxon>
        <taxon>Franzmannia</taxon>
    </lineage>
</organism>
<comment type="similarity">
    <text evidence="1 2">Belongs to the enoyl-CoA hydratase/isomerase family.</text>
</comment>
<accession>A0ABU1HG90</accession>
<evidence type="ECO:0000256" key="2">
    <source>
        <dbReference type="RuleBase" id="RU003707"/>
    </source>
</evidence>
<dbReference type="InterPro" id="IPR018376">
    <property type="entry name" value="Enoyl-CoA_hyd/isom_CS"/>
</dbReference>
<evidence type="ECO:0000313" key="4">
    <source>
        <dbReference type="Proteomes" id="UP001251374"/>
    </source>
</evidence>
<dbReference type="EMBL" id="JARWAM010000010">
    <property type="protein sequence ID" value="MDR5906482.1"/>
    <property type="molecule type" value="Genomic_DNA"/>
</dbReference>
<dbReference type="SUPFAM" id="SSF52096">
    <property type="entry name" value="ClpP/crotonase"/>
    <property type="match status" value="1"/>
</dbReference>
<dbReference type="PROSITE" id="PS00166">
    <property type="entry name" value="ENOYL_COA_HYDRATASE"/>
    <property type="match status" value="1"/>
</dbReference>
<evidence type="ECO:0000313" key="3">
    <source>
        <dbReference type="EMBL" id="MDR5906482.1"/>
    </source>
</evidence>
<dbReference type="InterPro" id="IPR001753">
    <property type="entry name" value="Enoyl-CoA_hydra/iso"/>
</dbReference>
<gene>
    <name evidence="3" type="ORF">QC821_14495</name>
</gene>
<dbReference type="InterPro" id="IPR029045">
    <property type="entry name" value="ClpP/crotonase-like_dom_sf"/>
</dbReference>
<dbReference type="PANTHER" id="PTHR11941:SF54">
    <property type="entry name" value="ENOYL-COA HYDRATASE, MITOCHONDRIAL"/>
    <property type="match status" value="1"/>
</dbReference>
<dbReference type="Proteomes" id="UP001251374">
    <property type="component" value="Unassembled WGS sequence"/>
</dbReference>
<reference evidence="3 4" key="1">
    <citation type="submission" date="2023-04" db="EMBL/GenBank/DDBJ databases">
        <title>A long-awaited taxogenomic arrangement of the family Halomonadaceae.</title>
        <authorList>
            <person name="De La Haba R."/>
            <person name="Chuvochina M."/>
            <person name="Wittouck S."/>
            <person name="Arahal D.R."/>
            <person name="Sanchez-Porro C."/>
            <person name="Hugenholtz P."/>
            <person name="Ventosa A."/>
        </authorList>
    </citation>
    <scope>NUCLEOTIDE SEQUENCE [LARGE SCALE GENOMIC DNA]</scope>
    <source>
        <strain evidence="3 4">DSM 26770</strain>
    </source>
</reference>
<evidence type="ECO:0000256" key="1">
    <source>
        <dbReference type="ARBA" id="ARBA00005254"/>
    </source>
</evidence>
<dbReference type="PANTHER" id="PTHR11941">
    <property type="entry name" value="ENOYL-COA HYDRATASE-RELATED"/>
    <property type="match status" value="1"/>
</dbReference>
<proteinExistence type="inferred from homology"/>
<dbReference type="Gene3D" id="3.90.226.10">
    <property type="entry name" value="2-enoyl-CoA Hydratase, Chain A, domain 1"/>
    <property type="match status" value="1"/>
</dbReference>
<dbReference type="Pfam" id="PF00378">
    <property type="entry name" value="ECH_1"/>
    <property type="match status" value="1"/>
</dbReference>